<feature type="transmembrane region" description="Helical" evidence="1">
    <location>
        <begin position="41"/>
        <end position="65"/>
    </location>
</feature>
<gene>
    <name evidence="2" type="ORF">QUW60_09925</name>
</gene>
<keyword evidence="1" id="KW-0472">Membrane</keyword>
<feature type="transmembrane region" description="Helical" evidence="1">
    <location>
        <begin position="130"/>
        <end position="152"/>
    </location>
</feature>
<reference evidence="3" key="2">
    <citation type="submission" date="2023-07" db="EMBL/GenBank/DDBJ databases">
        <title>Identification and characterization of horizontal gene transfer across gut microbiota members of farm animals based on homology search.</title>
        <authorList>
            <person name="Schwarzerova J."/>
            <person name="Nykrynova M."/>
            <person name="Jureckova K."/>
            <person name="Cejkova D."/>
            <person name="Rychlik I."/>
        </authorList>
    </citation>
    <scope>NUCLEOTIDE SEQUENCE [LARGE SCALE GENOMIC DNA]</scope>
    <source>
        <strain evidence="3">109_WCHN</strain>
    </source>
</reference>
<protein>
    <submittedName>
        <fullName evidence="2">DUF4112 domain-containing protein</fullName>
    </submittedName>
</protein>
<reference evidence="2 3" key="1">
    <citation type="submission" date="2023-06" db="EMBL/GenBank/DDBJ databases">
        <authorList>
            <person name="Zeman M."/>
            <person name="Kubasova T."/>
            <person name="Jahodarova E."/>
            <person name="Nykrynova M."/>
            <person name="Rychlik I."/>
        </authorList>
    </citation>
    <scope>NUCLEOTIDE SEQUENCE [LARGE SCALE GENOMIC DNA]</scope>
    <source>
        <strain evidence="2 3">109_WCHN</strain>
    </source>
</reference>
<sequence>MEKPQNCRIRPERRLRIERSLAYRSIRIIARWMDRYFLDPIIGLLPGAGDFLSSVLAVPFLYVSIFQVRSLPLTLAVIFNTLRDVALGLVPFWIGNVIDVFNRGYLQNFRLIVGFVEGDREIIGRVNRNAFRMALLIAACCAVICWLVRLGISVASGAGDFLGGLFS</sequence>
<dbReference type="Proteomes" id="UP001169458">
    <property type="component" value="Unassembled WGS sequence"/>
</dbReference>
<name>A0ABT7VGX0_9BACE</name>
<dbReference type="RefSeq" id="WP_258337133.1">
    <property type="nucleotide sequence ID" value="NZ_JAUDEN010000016.1"/>
</dbReference>
<evidence type="ECO:0000313" key="3">
    <source>
        <dbReference type="Proteomes" id="UP001169458"/>
    </source>
</evidence>
<organism evidence="2 3">
    <name type="scientific">Bacteroides gallinaceum</name>
    <dbReference type="NCBI Taxonomy" id="1462571"/>
    <lineage>
        <taxon>Bacteria</taxon>
        <taxon>Pseudomonadati</taxon>
        <taxon>Bacteroidota</taxon>
        <taxon>Bacteroidia</taxon>
        <taxon>Bacteroidales</taxon>
        <taxon>Bacteroidaceae</taxon>
        <taxon>Bacteroides</taxon>
    </lineage>
</organism>
<comment type="caution">
    <text evidence="2">The sequence shown here is derived from an EMBL/GenBank/DDBJ whole genome shotgun (WGS) entry which is preliminary data.</text>
</comment>
<dbReference type="EMBL" id="JAUDEN010000016">
    <property type="protein sequence ID" value="MDM8325536.1"/>
    <property type="molecule type" value="Genomic_DNA"/>
</dbReference>
<dbReference type="InterPro" id="IPR025187">
    <property type="entry name" value="DUF4112"/>
</dbReference>
<dbReference type="Pfam" id="PF13430">
    <property type="entry name" value="DUF4112"/>
    <property type="match status" value="1"/>
</dbReference>
<keyword evidence="1" id="KW-0812">Transmembrane</keyword>
<keyword evidence="3" id="KW-1185">Reference proteome</keyword>
<evidence type="ECO:0000256" key="1">
    <source>
        <dbReference type="SAM" id="Phobius"/>
    </source>
</evidence>
<accession>A0ABT7VGX0</accession>
<keyword evidence="1" id="KW-1133">Transmembrane helix</keyword>
<evidence type="ECO:0000313" key="2">
    <source>
        <dbReference type="EMBL" id="MDM8325536.1"/>
    </source>
</evidence>
<proteinExistence type="predicted"/>